<dbReference type="GO" id="GO:0005737">
    <property type="term" value="C:cytoplasm"/>
    <property type="evidence" value="ECO:0007669"/>
    <property type="project" value="TreeGrafter"/>
</dbReference>
<dbReference type="Pfam" id="PF01965">
    <property type="entry name" value="DJ-1_PfpI"/>
    <property type="match status" value="1"/>
</dbReference>
<dbReference type="CDD" id="cd03141">
    <property type="entry name" value="GATase1_Hsp31_like"/>
    <property type="match status" value="1"/>
</dbReference>
<keyword evidence="1" id="KW-0346">Stress response</keyword>
<dbReference type="PANTHER" id="PTHR48094">
    <property type="entry name" value="PROTEIN/NUCLEIC ACID DEGLYCASE DJ-1-RELATED"/>
    <property type="match status" value="1"/>
</dbReference>
<dbReference type="Gene3D" id="3.40.50.880">
    <property type="match status" value="1"/>
</dbReference>
<evidence type="ECO:0000313" key="5">
    <source>
        <dbReference type="EMBL" id="OWW18128.1"/>
    </source>
</evidence>
<dbReference type="AlphaFoldDB" id="A0A254TEN7"/>
<dbReference type="Proteomes" id="UP000197535">
    <property type="component" value="Unassembled WGS sequence"/>
</dbReference>
<accession>A0A254TEN7</accession>
<evidence type="ECO:0000256" key="2">
    <source>
        <dbReference type="ARBA" id="ARBA00023239"/>
    </source>
</evidence>
<evidence type="ECO:0000256" key="3">
    <source>
        <dbReference type="ARBA" id="ARBA00038493"/>
    </source>
</evidence>
<dbReference type="InterPro" id="IPR050325">
    <property type="entry name" value="Prot/Nucl_acid_deglycase"/>
</dbReference>
<organism evidence="5 6">
    <name type="scientific">Noviherbaspirillum denitrificans</name>
    <dbReference type="NCBI Taxonomy" id="1968433"/>
    <lineage>
        <taxon>Bacteria</taxon>
        <taxon>Pseudomonadati</taxon>
        <taxon>Pseudomonadota</taxon>
        <taxon>Betaproteobacteria</taxon>
        <taxon>Burkholderiales</taxon>
        <taxon>Oxalobacteraceae</taxon>
        <taxon>Noviherbaspirillum</taxon>
    </lineage>
</organism>
<feature type="domain" description="DJ-1/PfpI" evidence="4">
    <location>
        <begin position="40"/>
        <end position="262"/>
    </location>
</feature>
<gene>
    <name evidence="5" type="ORF">AYR66_02800</name>
</gene>
<dbReference type="InterPro" id="IPR029062">
    <property type="entry name" value="Class_I_gatase-like"/>
</dbReference>
<comment type="caution">
    <text evidence="5">The sequence shown here is derived from an EMBL/GenBank/DDBJ whole genome shotgun (WGS) entry which is preliminary data.</text>
</comment>
<dbReference type="PANTHER" id="PTHR48094:SF11">
    <property type="entry name" value="GLUTATHIONE-INDEPENDENT GLYOXALASE HSP31-RELATED"/>
    <property type="match status" value="1"/>
</dbReference>
<keyword evidence="2" id="KW-0456">Lyase</keyword>
<dbReference type="SUPFAM" id="SSF52317">
    <property type="entry name" value="Class I glutamine amidotransferase-like"/>
    <property type="match status" value="1"/>
</dbReference>
<protein>
    <submittedName>
        <fullName evidence="5">Thiamine biosynthesis protein ThiJ</fullName>
    </submittedName>
</protein>
<sequence>MVSAQAGPSNKPRVLLVASSTDTLVLKDGKKDPTGFYLDELYVPAQRLIDEGYDVVIATPTGKKPVMDKTSVQVELFDNQAELDRALQFVASYPSMQKPITLKQAAAKLDDFVAVYVPGGHAPMNDLMQDADLGKILQRFHAQGKPTAFLCHGPIAALAALPQSKDYRAALVASGTEKAKGSAKNWIYDGYKMTIFSNAEEYIIEKEVLHGNVPFYVADALKAAGGQVSNGPEWKSYVVRDRELITGQNPQSDKELATKLIEALAEKSGK</sequence>
<evidence type="ECO:0000259" key="4">
    <source>
        <dbReference type="Pfam" id="PF01965"/>
    </source>
</evidence>
<comment type="similarity">
    <text evidence="3">Belongs to the peptidase C56 family. HSP31-like subfamily.</text>
</comment>
<evidence type="ECO:0000256" key="1">
    <source>
        <dbReference type="ARBA" id="ARBA00023016"/>
    </source>
</evidence>
<proteinExistence type="inferred from homology"/>
<dbReference type="EMBL" id="LSTO01000022">
    <property type="protein sequence ID" value="OWW18128.1"/>
    <property type="molecule type" value="Genomic_DNA"/>
</dbReference>
<name>A0A254TEN7_9BURK</name>
<evidence type="ECO:0000313" key="6">
    <source>
        <dbReference type="Proteomes" id="UP000197535"/>
    </source>
</evidence>
<dbReference type="GO" id="GO:0019172">
    <property type="term" value="F:glyoxalase III activity"/>
    <property type="evidence" value="ECO:0007669"/>
    <property type="project" value="TreeGrafter"/>
</dbReference>
<dbReference type="GO" id="GO:0019243">
    <property type="term" value="P:methylglyoxal catabolic process to D-lactate via S-lactoyl-glutathione"/>
    <property type="evidence" value="ECO:0007669"/>
    <property type="project" value="TreeGrafter"/>
</dbReference>
<dbReference type="InterPro" id="IPR002818">
    <property type="entry name" value="DJ-1/PfpI"/>
</dbReference>
<keyword evidence="6" id="KW-1185">Reference proteome</keyword>
<reference evidence="5 6" key="1">
    <citation type="submission" date="2016-02" db="EMBL/GenBank/DDBJ databases">
        <authorList>
            <person name="Wen L."/>
            <person name="He K."/>
            <person name="Yang H."/>
        </authorList>
    </citation>
    <scope>NUCLEOTIDE SEQUENCE [LARGE SCALE GENOMIC DNA]</scope>
    <source>
        <strain evidence="5 6">TSA40</strain>
    </source>
</reference>